<keyword evidence="4 12" id="KW-0813">Transport</keyword>
<keyword evidence="7 12" id="KW-1133">Transmembrane helix</keyword>
<reference evidence="16" key="1">
    <citation type="submission" date="2020-06" db="EMBL/GenBank/DDBJ databases">
        <authorList>
            <person name="Li T."/>
            <person name="Hu X."/>
            <person name="Zhang T."/>
            <person name="Song X."/>
            <person name="Zhang H."/>
            <person name="Dai N."/>
            <person name="Sheng W."/>
            <person name="Hou X."/>
            <person name="Wei L."/>
        </authorList>
    </citation>
    <scope>NUCLEOTIDE SEQUENCE</scope>
    <source>
        <strain evidence="16">KEN8</strain>
        <tissue evidence="16">Leaf</tissue>
    </source>
</reference>
<dbReference type="InterPro" id="IPR049315">
    <property type="entry name" value="GDC-P_N"/>
</dbReference>
<evidence type="ECO:0000256" key="3">
    <source>
        <dbReference type="ARBA" id="ARBA00012134"/>
    </source>
</evidence>
<feature type="transmembrane region" description="Helical" evidence="12">
    <location>
        <begin position="384"/>
        <end position="408"/>
    </location>
</feature>
<dbReference type="GO" id="GO:0019464">
    <property type="term" value="P:glycine decarboxylation via glycine cleavage system"/>
    <property type="evidence" value="ECO:0007669"/>
    <property type="project" value="TreeGrafter"/>
</dbReference>
<proteinExistence type="inferred from homology"/>
<dbReference type="GO" id="GO:0004375">
    <property type="term" value="F:glycine dehydrogenase (decarboxylating) activity"/>
    <property type="evidence" value="ECO:0007669"/>
    <property type="project" value="UniProtKB-EC"/>
</dbReference>
<dbReference type="InterPro" id="IPR049316">
    <property type="entry name" value="GDC-P_C"/>
</dbReference>
<accession>A0AAW2LX68</accession>
<dbReference type="GO" id="GO:0016020">
    <property type="term" value="C:membrane"/>
    <property type="evidence" value="ECO:0007669"/>
    <property type="project" value="UniProtKB-SubCell"/>
</dbReference>
<dbReference type="AlphaFoldDB" id="A0AAW2LX68"/>
<feature type="domain" description="Glycine cleavage system P-protein N-terminal" evidence="14">
    <location>
        <begin position="498"/>
        <end position="904"/>
    </location>
</feature>
<evidence type="ECO:0000256" key="11">
    <source>
        <dbReference type="ARBA" id="ARBA00049026"/>
    </source>
</evidence>
<dbReference type="GO" id="GO:0016594">
    <property type="term" value="F:glycine binding"/>
    <property type="evidence" value="ECO:0007669"/>
    <property type="project" value="TreeGrafter"/>
</dbReference>
<organism evidence="16">
    <name type="scientific">Sesamum calycinum</name>
    <dbReference type="NCBI Taxonomy" id="2727403"/>
    <lineage>
        <taxon>Eukaryota</taxon>
        <taxon>Viridiplantae</taxon>
        <taxon>Streptophyta</taxon>
        <taxon>Embryophyta</taxon>
        <taxon>Tracheophyta</taxon>
        <taxon>Spermatophyta</taxon>
        <taxon>Magnoliopsida</taxon>
        <taxon>eudicotyledons</taxon>
        <taxon>Gunneridae</taxon>
        <taxon>Pentapetalae</taxon>
        <taxon>asterids</taxon>
        <taxon>lamiids</taxon>
        <taxon>Lamiales</taxon>
        <taxon>Pedaliaceae</taxon>
        <taxon>Sesamum</taxon>
    </lineage>
</organism>
<dbReference type="EC" id="1.4.4.2" evidence="3"/>
<evidence type="ECO:0000256" key="4">
    <source>
        <dbReference type="ARBA" id="ARBA00022448"/>
    </source>
</evidence>
<evidence type="ECO:0000313" key="16">
    <source>
        <dbReference type="EMBL" id="KAL0323760.1"/>
    </source>
</evidence>
<comment type="caution">
    <text evidence="16">The sequence shown here is derived from an EMBL/GenBank/DDBJ whole genome shotgun (WGS) entry which is preliminary data.</text>
</comment>
<dbReference type="GO" id="GO:0005960">
    <property type="term" value="C:glycine cleavage complex"/>
    <property type="evidence" value="ECO:0007669"/>
    <property type="project" value="TreeGrafter"/>
</dbReference>
<reference evidence="16" key="2">
    <citation type="journal article" date="2024" name="Plant">
        <title>Genomic evolution and insights into agronomic trait innovations of Sesamum species.</title>
        <authorList>
            <person name="Miao H."/>
            <person name="Wang L."/>
            <person name="Qu L."/>
            <person name="Liu H."/>
            <person name="Sun Y."/>
            <person name="Le M."/>
            <person name="Wang Q."/>
            <person name="Wei S."/>
            <person name="Zheng Y."/>
            <person name="Lin W."/>
            <person name="Duan Y."/>
            <person name="Cao H."/>
            <person name="Xiong S."/>
            <person name="Wang X."/>
            <person name="Wei L."/>
            <person name="Li C."/>
            <person name="Ma Q."/>
            <person name="Ju M."/>
            <person name="Zhao R."/>
            <person name="Li G."/>
            <person name="Mu C."/>
            <person name="Tian Q."/>
            <person name="Mei H."/>
            <person name="Zhang T."/>
            <person name="Gao T."/>
            <person name="Zhang H."/>
        </authorList>
    </citation>
    <scope>NUCLEOTIDE SEQUENCE</scope>
    <source>
        <strain evidence="16">KEN8</strain>
    </source>
</reference>
<keyword evidence="9 12" id="KW-0406">Ion transport</keyword>
<dbReference type="InterPro" id="IPR003689">
    <property type="entry name" value="ZIP"/>
</dbReference>
<dbReference type="Pfam" id="PF21478">
    <property type="entry name" value="GcvP2_C"/>
    <property type="match status" value="1"/>
</dbReference>
<dbReference type="Pfam" id="PF02347">
    <property type="entry name" value="GDC-P"/>
    <property type="match status" value="1"/>
</dbReference>
<feature type="transmembrane region" description="Helical" evidence="12">
    <location>
        <begin position="98"/>
        <end position="118"/>
    </location>
</feature>
<sequence length="1277" mass="138329">MSFLEDLLPVLLVGEIWREDSGLFCECRTSNVEASLHPECLVFRIVIVSLLSICHHLVKSIYSFIENISQSMSNVACGAHDEEIEGCRDDSYALILKLIAIAAILIAGVCGVAIPLVGKKRRFLRTDSNLFVTAKAFAAGVILATGFVHMLPDATSALTDSCLPKNPWSKFPFSGFIAMMAALATLLADFVGTQYYERKQEKQNQIVQAGPSDVLSESGIVPIETRGYSGKVFGEEEGGAMHIVGMHAHAAHHRHSHSQEHGACQGHLREDSHGHSHSHGIGGEDEEGGVLELGIVSHSVIIGLSLGVSHSPCTIRPLIGALSFHQFFEGFALGGCISQAQFRSLHSTIMACFFALTTPIGISVGIGVSSIYNADSPRALIIEGIFDSISAGILVYMALVDLIAADFLSKRMSCNLRLQVVSYFALFLGAALMSSLAFPLFRERNGACPKISQQGYSQAPGFRIQAAAFIPILKFGTIVGSRSISVEALKPSDTFPRRHNSATPEEQSKMADFVGFNSLDSLIDATVPKSIRIDKMELPIFDEGLTEAQMLEHMKDLASKNKIFKSYIGMGYYNTFVPPVILRNIMENPGWYTQYTPYQAEISQGRLESLLNFQTMITDLTGLPMSNASLLDEGTAAAEAMAMCNNIQKGKKKTFVIASNCHPQTIDVCQTRADGFDLKVVVSDVKEIDYKSGDVCGVLVQYPGTEGEILDYGEFIKNAHANGVKVVMASDLLALTMLKPPGELGADIVVGSAQRFGVPMGYGGPHAAFLATSQEYKRMMPGRIIGVSVDSTGKPALRMAMQTREQHIRRDKATSNICTAQALLANMAAMYAVYHGPEGLKTIAQRVHGLAGTFAAGLKKLGTVEVQDLPFFDTVKVKCADAKAIADAAYKSEINLRIVDKNTEMFKNLGEMLCTITGFDSFSLQPNAGAAGEYAGLMVIRAYHMVTYPSTHGVYEEGIDEICKIIHDNGGQVYMDGANMNAQVGLTSPGFIGADVCHLNLHKTFCIPHGGGGPGMGPIGVKKHLAPFLPSHPVVPTGGIPAPDQSQPLGTISAAPWGSALILPISYTYIAMMGSKGLTDASKIAILNANYMAKRLEKHYPVLFRGVNGTVAHEFIIDLRGFKNTAGIEPEDVAKRLMDYGFHGPTMSWPVPGTLMIEPTESESKAELDRFCDTLISIREEIALIERKSRHPQQRSEENLITVMLFQGAPHPPSLLMADVWTKPYSREYAAYPAAWLKTAKFWPTTGRVDNVYGDRNLICTLLPVSQMAEEAAAATA</sequence>
<evidence type="ECO:0000256" key="8">
    <source>
        <dbReference type="ARBA" id="ARBA00023002"/>
    </source>
</evidence>
<name>A0AAW2LX68_9LAMI</name>
<dbReference type="EMBL" id="JACGWM010000015">
    <property type="protein sequence ID" value="KAL0323760.1"/>
    <property type="molecule type" value="Genomic_DNA"/>
</dbReference>
<keyword evidence="6" id="KW-0663">Pyridoxal phosphate</keyword>
<dbReference type="GO" id="GO:0005739">
    <property type="term" value="C:mitochondrion"/>
    <property type="evidence" value="ECO:0007669"/>
    <property type="project" value="TreeGrafter"/>
</dbReference>
<evidence type="ECO:0000256" key="12">
    <source>
        <dbReference type="RuleBase" id="RU362088"/>
    </source>
</evidence>
<keyword evidence="8" id="KW-0560">Oxidoreductase</keyword>
<comment type="similarity">
    <text evidence="12">Belongs to the ZIP transporter (TC 2.A.5) family.</text>
</comment>
<evidence type="ECO:0000256" key="10">
    <source>
        <dbReference type="ARBA" id="ARBA00023136"/>
    </source>
</evidence>
<dbReference type="Gene3D" id="3.90.1150.10">
    <property type="entry name" value="Aspartate Aminotransferase, domain 1"/>
    <property type="match status" value="1"/>
</dbReference>
<feature type="transmembrane region" description="Helical" evidence="12">
    <location>
        <begin position="349"/>
        <end position="372"/>
    </location>
</feature>
<dbReference type="FunFam" id="3.90.1150.10:FF:000007">
    <property type="entry name" value="Glycine dehydrogenase (decarboxylating), mitochondrial"/>
    <property type="match status" value="1"/>
</dbReference>
<evidence type="ECO:0000256" key="13">
    <source>
        <dbReference type="SAM" id="MobiDB-lite"/>
    </source>
</evidence>
<dbReference type="FunFam" id="3.40.640.10:FF:000005">
    <property type="entry name" value="Glycine dehydrogenase (decarboxylating), mitochondrial"/>
    <property type="match status" value="1"/>
</dbReference>
<dbReference type="GO" id="GO:0048046">
    <property type="term" value="C:apoplast"/>
    <property type="evidence" value="ECO:0007669"/>
    <property type="project" value="TreeGrafter"/>
</dbReference>
<feature type="transmembrane region" description="Helical" evidence="12">
    <location>
        <begin position="420"/>
        <end position="441"/>
    </location>
</feature>
<dbReference type="Pfam" id="PF02535">
    <property type="entry name" value="Zip"/>
    <property type="match status" value="1"/>
</dbReference>
<evidence type="ECO:0000256" key="2">
    <source>
        <dbReference type="ARBA" id="ARBA00004141"/>
    </source>
</evidence>
<dbReference type="CDD" id="cd00613">
    <property type="entry name" value="GDC-P"/>
    <property type="match status" value="1"/>
</dbReference>
<feature type="transmembrane region" description="Helical" evidence="12">
    <location>
        <begin position="171"/>
        <end position="192"/>
    </location>
</feature>
<dbReference type="GO" id="GO:0030170">
    <property type="term" value="F:pyridoxal phosphate binding"/>
    <property type="evidence" value="ECO:0007669"/>
    <property type="project" value="TreeGrafter"/>
</dbReference>
<evidence type="ECO:0000256" key="1">
    <source>
        <dbReference type="ARBA" id="ARBA00001933"/>
    </source>
</evidence>
<evidence type="ECO:0000256" key="5">
    <source>
        <dbReference type="ARBA" id="ARBA00022692"/>
    </source>
</evidence>
<dbReference type="GO" id="GO:0009941">
    <property type="term" value="C:chloroplast envelope"/>
    <property type="evidence" value="ECO:0007669"/>
    <property type="project" value="TreeGrafter"/>
</dbReference>
<dbReference type="InterPro" id="IPR015421">
    <property type="entry name" value="PyrdxlP-dep_Trfase_major"/>
</dbReference>
<dbReference type="GO" id="GO:0005385">
    <property type="term" value="F:zinc ion transmembrane transporter activity"/>
    <property type="evidence" value="ECO:0007669"/>
    <property type="project" value="InterPro"/>
</dbReference>
<comment type="subcellular location">
    <subcellularLocation>
        <location evidence="2 12">Membrane</location>
        <topology evidence="2 12">Multi-pass membrane protein</topology>
    </subcellularLocation>
</comment>
<gene>
    <name evidence="16" type="ORF">Scaly_2343100</name>
</gene>
<protein>
    <recommendedName>
        <fullName evidence="3">glycine dehydrogenase (aminomethyl-transferring)</fullName>
        <ecNumber evidence="3">1.4.4.2</ecNumber>
    </recommendedName>
</protein>
<evidence type="ECO:0000259" key="14">
    <source>
        <dbReference type="Pfam" id="PF02347"/>
    </source>
</evidence>
<dbReference type="PANTHER" id="PTHR11773:SF1">
    <property type="entry name" value="GLYCINE DEHYDROGENASE (DECARBOXYLATING), MITOCHONDRIAL"/>
    <property type="match status" value="1"/>
</dbReference>
<dbReference type="InterPro" id="IPR004698">
    <property type="entry name" value="Zn/Fe_permease_fun/pln"/>
</dbReference>
<dbReference type="PANTHER" id="PTHR11773">
    <property type="entry name" value="GLYCINE DEHYDROGENASE, DECARBOXYLATING"/>
    <property type="match status" value="1"/>
</dbReference>
<comment type="catalytic activity">
    <reaction evidence="11">
        <text>N(6)-[(R)-lipoyl]-L-lysyl-[glycine-cleavage complex H protein] + glycine + H(+) = N(6)-[(R)-S(8)-aminomethyldihydrolipoyl]-L-lysyl-[glycine-cleavage complex H protein] + CO2</text>
        <dbReference type="Rhea" id="RHEA:24304"/>
        <dbReference type="Rhea" id="RHEA-COMP:10494"/>
        <dbReference type="Rhea" id="RHEA-COMP:10495"/>
        <dbReference type="ChEBI" id="CHEBI:15378"/>
        <dbReference type="ChEBI" id="CHEBI:16526"/>
        <dbReference type="ChEBI" id="CHEBI:57305"/>
        <dbReference type="ChEBI" id="CHEBI:83099"/>
        <dbReference type="ChEBI" id="CHEBI:83143"/>
        <dbReference type="EC" id="1.4.4.2"/>
    </reaction>
</comment>
<feature type="region of interest" description="Disordered" evidence="13">
    <location>
        <begin position="261"/>
        <end position="283"/>
    </location>
</feature>
<comment type="cofactor">
    <cofactor evidence="1">
        <name>pyridoxal 5'-phosphate</name>
        <dbReference type="ChEBI" id="CHEBI:597326"/>
    </cofactor>
</comment>
<keyword evidence="10 12" id="KW-0472">Membrane</keyword>
<evidence type="ECO:0000259" key="15">
    <source>
        <dbReference type="Pfam" id="PF21478"/>
    </source>
</evidence>
<dbReference type="InterPro" id="IPR020581">
    <property type="entry name" value="GDC_P"/>
</dbReference>
<dbReference type="NCBIfam" id="TIGR00820">
    <property type="entry name" value="zip"/>
    <property type="match status" value="1"/>
</dbReference>
<dbReference type="Gene3D" id="3.40.640.10">
    <property type="entry name" value="Type I PLP-dependent aspartate aminotransferase-like (Major domain)"/>
    <property type="match status" value="3"/>
</dbReference>
<dbReference type="SUPFAM" id="SSF53383">
    <property type="entry name" value="PLP-dependent transferases"/>
    <property type="match status" value="2"/>
</dbReference>
<feature type="domain" description="Glycine dehydrogenase C-terminal" evidence="15">
    <location>
        <begin position="1081"/>
        <end position="1191"/>
    </location>
</feature>
<keyword evidence="5 12" id="KW-0812">Transmembrane</keyword>
<comment type="caution">
    <text evidence="12">Lacks conserved residue(s) required for the propagation of feature annotation.</text>
</comment>
<feature type="transmembrane region" description="Helical" evidence="12">
    <location>
        <begin position="130"/>
        <end position="151"/>
    </location>
</feature>
<evidence type="ECO:0000256" key="7">
    <source>
        <dbReference type="ARBA" id="ARBA00022989"/>
    </source>
</evidence>
<dbReference type="InterPro" id="IPR015422">
    <property type="entry name" value="PyrdxlP-dep_Trfase_small"/>
</dbReference>
<dbReference type="InterPro" id="IPR015424">
    <property type="entry name" value="PyrdxlP-dep_Trfase"/>
</dbReference>
<evidence type="ECO:0000256" key="6">
    <source>
        <dbReference type="ARBA" id="ARBA00022898"/>
    </source>
</evidence>
<evidence type="ECO:0000256" key="9">
    <source>
        <dbReference type="ARBA" id="ARBA00023065"/>
    </source>
</evidence>